<dbReference type="Proteomes" id="UP001057402">
    <property type="component" value="Chromosome 6"/>
</dbReference>
<protein>
    <submittedName>
        <fullName evidence="1">Uncharacterized protein</fullName>
    </submittedName>
</protein>
<organism evidence="1 2">
    <name type="scientific">Melastoma candidum</name>
    <dbReference type="NCBI Taxonomy" id="119954"/>
    <lineage>
        <taxon>Eukaryota</taxon>
        <taxon>Viridiplantae</taxon>
        <taxon>Streptophyta</taxon>
        <taxon>Embryophyta</taxon>
        <taxon>Tracheophyta</taxon>
        <taxon>Spermatophyta</taxon>
        <taxon>Magnoliopsida</taxon>
        <taxon>eudicotyledons</taxon>
        <taxon>Gunneridae</taxon>
        <taxon>Pentapetalae</taxon>
        <taxon>rosids</taxon>
        <taxon>malvids</taxon>
        <taxon>Myrtales</taxon>
        <taxon>Melastomataceae</taxon>
        <taxon>Melastomatoideae</taxon>
        <taxon>Melastomateae</taxon>
        <taxon>Melastoma</taxon>
    </lineage>
</organism>
<comment type="caution">
    <text evidence="1">The sequence shown here is derived from an EMBL/GenBank/DDBJ whole genome shotgun (WGS) entry which is preliminary data.</text>
</comment>
<evidence type="ECO:0000313" key="1">
    <source>
        <dbReference type="EMBL" id="KAI4364891.1"/>
    </source>
</evidence>
<name>A0ACB9QEN8_9MYRT</name>
<evidence type="ECO:0000313" key="2">
    <source>
        <dbReference type="Proteomes" id="UP001057402"/>
    </source>
</evidence>
<proteinExistence type="predicted"/>
<keyword evidence="2" id="KW-1185">Reference proteome</keyword>
<accession>A0ACB9QEN8</accession>
<reference evidence="2" key="1">
    <citation type="journal article" date="2023" name="Front. Plant Sci.">
        <title>Chromosomal-level genome assembly of Melastoma candidum provides insights into trichome evolution.</title>
        <authorList>
            <person name="Zhong Y."/>
            <person name="Wu W."/>
            <person name="Sun C."/>
            <person name="Zou P."/>
            <person name="Liu Y."/>
            <person name="Dai S."/>
            <person name="Zhou R."/>
        </authorList>
    </citation>
    <scope>NUCLEOTIDE SEQUENCE [LARGE SCALE GENOMIC DNA]</scope>
</reference>
<dbReference type="EMBL" id="CM042885">
    <property type="protein sequence ID" value="KAI4364891.1"/>
    <property type="molecule type" value="Genomic_DNA"/>
</dbReference>
<gene>
    <name evidence="1" type="ORF">MLD38_020923</name>
</gene>
<sequence>MEIADNVDPYVILTCHSQEQRSSIATGQGSMPRIDLKLPFEEGTLLATTYNVVKDQEYQGQIKECHDRG</sequence>